<evidence type="ECO:0000313" key="1">
    <source>
        <dbReference type="EMBL" id="ERT09375.1"/>
    </source>
</evidence>
<keyword evidence="2" id="KW-1185">Reference proteome</keyword>
<gene>
    <name evidence="1" type="ORF">M595_0645</name>
</gene>
<accession>U7QQK6</accession>
<dbReference type="AlphaFoldDB" id="U7QQK6"/>
<organism evidence="1 2">
    <name type="scientific">Lyngbya aestuarii BL J</name>
    <dbReference type="NCBI Taxonomy" id="1348334"/>
    <lineage>
        <taxon>Bacteria</taxon>
        <taxon>Bacillati</taxon>
        <taxon>Cyanobacteriota</taxon>
        <taxon>Cyanophyceae</taxon>
        <taxon>Oscillatoriophycideae</taxon>
        <taxon>Oscillatoriales</taxon>
        <taxon>Microcoleaceae</taxon>
        <taxon>Lyngbya</taxon>
    </lineage>
</organism>
<dbReference type="EMBL" id="AUZM01000004">
    <property type="protein sequence ID" value="ERT09375.1"/>
    <property type="molecule type" value="Genomic_DNA"/>
</dbReference>
<protein>
    <submittedName>
        <fullName evidence="1">PAS fold family domain protein</fullName>
    </submittedName>
</protein>
<dbReference type="Proteomes" id="UP000017127">
    <property type="component" value="Unassembled WGS sequence"/>
</dbReference>
<proteinExistence type="predicted"/>
<comment type="caution">
    <text evidence="1">The sequence shown here is derived from an EMBL/GenBank/DDBJ whole genome shotgun (WGS) entry which is preliminary data.</text>
</comment>
<reference evidence="1 2" key="1">
    <citation type="journal article" date="2013" name="Front. Microbiol.">
        <title>Comparative genomic analyses of the cyanobacterium, Lyngbya aestuarii BL J, a powerful hydrogen producer.</title>
        <authorList>
            <person name="Kothari A."/>
            <person name="Vaughn M."/>
            <person name="Garcia-Pichel F."/>
        </authorList>
    </citation>
    <scope>NUCLEOTIDE SEQUENCE [LARGE SCALE GENOMIC DNA]</scope>
    <source>
        <strain evidence="1 2">BL J</strain>
    </source>
</reference>
<sequence length="38" mass="4334">MLTAVLDSQPMIDDETRQLVLKIFAARASAELERKIFI</sequence>
<evidence type="ECO:0000313" key="2">
    <source>
        <dbReference type="Proteomes" id="UP000017127"/>
    </source>
</evidence>
<name>U7QQK6_9CYAN</name>